<protein>
    <submittedName>
        <fullName evidence="6">Threonine dehydratase</fullName>
        <ecNumber evidence="6">4.3.1.19</ecNumber>
    </submittedName>
</protein>
<dbReference type="PROSITE" id="PS00165">
    <property type="entry name" value="DEHYDRATASE_SER_THR"/>
    <property type="match status" value="1"/>
</dbReference>
<dbReference type="GO" id="GO:0006565">
    <property type="term" value="P:L-serine catabolic process"/>
    <property type="evidence" value="ECO:0007669"/>
    <property type="project" value="TreeGrafter"/>
</dbReference>
<dbReference type="InterPro" id="IPR050147">
    <property type="entry name" value="Ser/Thr_Dehydratase"/>
</dbReference>
<dbReference type="InterPro" id="IPR001926">
    <property type="entry name" value="TrpB-like_PALP"/>
</dbReference>
<feature type="region of interest" description="Disordered" evidence="4">
    <location>
        <begin position="122"/>
        <end position="163"/>
    </location>
</feature>
<feature type="domain" description="Tryptophan synthase beta chain-like PALP" evidence="5">
    <location>
        <begin position="28"/>
        <end position="119"/>
    </location>
</feature>
<evidence type="ECO:0000256" key="2">
    <source>
        <dbReference type="ARBA" id="ARBA00022898"/>
    </source>
</evidence>
<evidence type="ECO:0000256" key="1">
    <source>
        <dbReference type="ARBA" id="ARBA00001933"/>
    </source>
</evidence>
<evidence type="ECO:0000313" key="6">
    <source>
        <dbReference type="EMBL" id="EIM78243.1"/>
    </source>
</evidence>
<feature type="compositionally biased region" description="Basic residues" evidence="4">
    <location>
        <begin position="130"/>
        <end position="147"/>
    </location>
</feature>
<dbReference type="GO" id="GO:0009097">
    <property type="term" value="P:isoleucine biosynthetic process"/>
    <property type="evidence" value="ECO:0007669"/>
    <property type="project" value="TreeGrafter"/>
</dbReference>
<dbReference type="PANTHER" id="PTHR48078:SF6">
    <property type="entry name" value="L-THREONINE DEHYDRATASE CATABOLIC TDCB"/>
    <property type="match status" value="1"/>
</dbReference>
<dbReference type="InterPro" id="IPR000634">
    <property type="entry name" value="Ser/Thr_deHydtase_PyrdxlP-BS"/>
</dbReference>
<comment type="caution">
    <text evidence="6">The sequence shown here is derived from an EMBL/GenBank/DDBJ whole genome shotgun (WGS) entry which is preliminary data.</text>
</comment>
<keyword evidence="2" id="KW-0663">Pyridoxal phosphate</keyword>
<dbReference type="PANTHER" id="PTHR48078">
    <property type="entry name" value="THREONINE DEHYDRATASE, MITOCHONDRIAL-RELATED"/>
    <property type="match status" value="1"/>
</dbReference>
<organism evidence="6 7">
    <name type="scientific">Nitratireductor aquibiodomus RA22</name>
    <dbReference type="NCBI Taxonomy" id="1189611"/>
    <lineage>
        <taxon>Bacteria</taxon>
        <taxon>Pseudomonadati</taxon>
        <taxon>Pseudomonadota</taxon>
        <taxon>Alphaproteobacteria</taxon>
        <taxon>Hyphomicrobiales</taxon>
        <taxon>Phyllobacteriaceae</taxon>
        <taxon>Nitratireductor</taxon>
    </lineage>
</organism>
<dbReference type="EC" id="4.3.1.19" evidence="6"/>
<proteinExistence type="predicted"/>
<evidence type="ECO:0000256" key="4">
    <source>
        <dbReference type="SAM" id="MobiDB-lite"/>
    </source>
</evidence>
<dbReference type="GO" id="GO:0003941">
    <property type="term" value="F:L-serine ammonia-lyase activity"/>
    <property type="evidence" value="ECO:0007669"/>
    <property type="project" value="TreeGrafter"/>
</dbReference>
<dbReference type="Pfam" id="PF00291">
    <property type="entry name" value="PALP"/>
    <property type="match status" value="1"/>
</dbReference>
<evidence type="ECO:0000313" key="7">
    <source>
        <dbReference type="Proteomes" id="UP000004622"/>
    </source>
</evidence>
<dbReference type="EMBL" id="AJXZ01000001">
    <property type="protein sequence ID" value="EIM78243.1"/>
    <property type="molecule type" value="Genomic_DNA"/>
</dbReference>
<dbReference type="PATRIC" id="fig|1189611.3.peg.130"/>
<dbReference type="InterPro" id="IPR036052">
    <property type="entry name" value="TrpB-like_PALP_sf"/>
</dbReference>
<dbReference type="GO" id="GO:0030170">
    <property type="term" value="F:pyridoxal phosphate binding"/>
    <property type="evidence" value="ECO:0007669"/>
    <property type="project" value="InterPro"/>
</dbReference>
<comment type="cofactor">
    <cofactor evidence="1">
        <name>pyridoxal 5'-phosphate</name>
        <dbReference type="ChEBI" id="CHEBI:597326"/>
    </cofactor>
</comment>
<reference evidence="6 7" key="1">
    <citation type="journal article" date="2012" name="J. Bacteriol.">
        <title>Genome Sequence of Nitratireductor aquibiodomus Strain RA22.</title>
        <authorList>
            <person name="Singh A."/>
            <person name="Jangir P.K."/>
            <person name="Kumari C."/>
            <person name="Sharma R."/>
        </authorList>
    </citation>
    <scope>NUCLEOTIDE SEQUENCE [LARGE SCALE GENOMIC DNA]</scope>
    <source>
        <strain evidence="6 7">RA22</strain>
    </source>
</reference>
<dbReference type="GO" id="GO:0004794">
    <property type="term" value="F:threonine deaminase activity"/>
    <property type="evidence" value="ECO:0007669"/>
    <property type="project" value="UniProtKB-EC"/>
</dbReference>
<dbReference type="AlphaFoldDB" id="I5C8U1"/>
<gene>
    <name evidence="6" type="primary">eutB</name>
    <name evidence="6" type="ORF">A33O_00640</name>
</gene>
<name>I5C8U1_9HYPH</name>
<dbReference type="Proteomes" id="UP000004622">
    <property type="component" value="Unassembled WGS sequence"/>
</dbReference>
<sequence>MFMSHSAALTLANILAARRRIAGIATLDTPLPPSPFLSRLAGDDVLLKLEIGQASGAFKLRGAANAVLTLPGDATGVACCSTGNHGRAVAYAARARGLRAVICMSKLVPEAKIAGIRRLVPRPASSAQARTKRRSKAAASPRRKASVKSRPSTIWPSSPVRAR</sequence>
<keyword evidence="3 6" id="KW-0456">Lyase</keyword>
<evidence type="ECO:0000259" key="5">
    <source>
        <dbReference type="Pfam" id="PF00291"/>
    </source>
</evidence>
<dbReference type="Gene3D" id="3.40.50.1100">
    <property type="match status" value="2"/>
</dbReference>
<evidence type="ECO:0000256" key="3">
    <source>
        <dbReference type="ARBA" id="ARBA00023239"/>
    </source>
</evidence>
<dbReference type="GO" id="GO:0006567">
    <property type="term" value="P:L-threonine catabolic process"/>
    <property type="evidence" value="ECO:0007669"/>
    <property type="project" value="TreeGrafter"/>
</dbReference>
<accession>I5C8U1</accession>
<dbReference type="SUPFAM" id="SSF53686">
    <property type="entry name" value="Tryptophan synthase beta subunit-like PLP-dependent enzymes"/>
    <property type="match status" value="1"/>
</dbReference>